<dbReference type="InParanoid" id="A0A0C3DGE8"/>
<proteinExistence type="predicted"/>
<keyword evidence="2" id="KW-1185">Reference proteome</keyword>
<evidence type="ECO:0000313" key="1">
    <source>
        <dbReference type="EMBL" id="KIM55131.1"/>
    </source>
</evidence>
<reference evidence="1 2" key="1">
    <citation type="submission" date="2014-04" db="EMBL/GenBank/DDBJ databases">
        <authorList>
            <consortium name="DOE Joint Genome Institute"/>
            <person name="Kuo A."/>
            <person name="Kohler A."/>
            <person name="Nagy L.G."/>
            <person name="Floudas D."/>
            <person name="Copeland A."/>
            <person name="Barry K.W."/>
            <person name="Cichocki N."/>
            <person name="Veneault-Fourrey C."/>
            <person name="LaButti K."/>
            <person name="Lindquist E.A."/>
            <person name="Lipzen A."/>
            <person name="Lundell T."/>
            <person name="Morin E."/>
            <person name="Murat C."/>
            <person name="Sun H."/>
            <person name="Tunlid A."/>
            <person name="Henrissat B."/>
            <person name="Grigoriev I.V."/>
            <person name="Hibbett D.S."/>
            <person name="Martin F."/>
            <person name="Nordberg H.P."/>
            <person name="Cantor M.N."/>
            <person name="Hua S.X."/>
        </authorList>
    </citation>
    <scope>NUCLEOTIDE SEQUENCE [LARGE SCALE GENOMIC DNA]</scope>
    <source>
        <strain evidence="1 2">Foug A</strain>
    </source>
</reference>
<reference evidence="2" key="2">
    <citation type="submission" date="2015-01" db="EMBL/GenBank/DDBJ databases">
        <title>Evolutionary Origins and Diversification of the Mycorrhizal Mutualists.</title>
        <authorList>
            <consortium name="DOE Joint Genome Institute"/>
            <consortium name="Mycorrhizal Genomics Consortium"/>
            <person name="Kohler A."/>
            <person name="Kuo A."/>
            <person name="Nagy L.G."/>
            <person name="Floudas D."/>
            <person name="Copeland A."/>
            <person name="Barry K.W."/>
            <person name="Cichocki N."/>
            <person name="Veneault-Fourrey C."/>
            <person name="LaButti K."/>
            <person name="Lindquist E.A."/>
            <person name="Lipzen A."/>
            <person name="Lundell T."/>
            <person name="Morin E."/>
            <person name="Murat C."/>
            <person name="Riley R."/>
            <person name="Ohm R."/>
            <person name="Sun H."/>
            <person name="Tunlid A."/>
            <person name="Henrissat B."/>
            <person name="Grigoriev I.V."/>
            <person name="Hibbett D.S."/>
            <person name="Martin F."/>
        </authorList>
    </citation>
    <scope>NUCLEOTIDE SEQUENCE [LARGE SCALE GENOMIC DNA]</scope>
    <source>
        <strain evidence="2">Foug A</strain>
    </source>
</reference>
<protein>
    <submittedName>
        <fullName evidence="1">Uncharacterized protein</fullName>
    </submittedName>
</protein>
<gene>
    <name evidence="1" type="ORF">SCLCIDRAFT_1221380</name>
</gene>
<dbReference type="HOGENOM" id="CLU_2832652_0_0_1"/>
<dbReference type="AlphaFoldDB" id="A0A0C3DGE8"/>
<dbReference type="Proteomes" id="UP000053989">
    <property type="component" value="Unassembled WGS sequence"/>
</dbReference>
<evidence type="ECO:0000313" key="2">
    <source>
        <dbReference type="Proteomes" id="UP000053989"/>
    </source>
</evidence>
<organism evidence="1 2">
    <name type="scientific">Scleroderma citrinum Foug A</name>
    <dbReference type="NCBI Taxonomy" id="1036808"/>
    <lineage>
        <taxon>Eukaryota</taxon>
        <taxon>Fungi</taxon>
        <taxon>Dikarya</taxon>
        <taxon>Basidiomycota</taxon>
        <taxon>Agaricomycotina</taxon>
        <taxon>Agaricomycetes</taxon>
        <taxon>Agaricomycetidae</taxon>
        <taxon>Boletales</taxon>
        <taxon>Sclerodermatineae</taxon>
        <taxon>Sclerodermataceae</taxon>
        <taxon>Scleroderma</taxon>
    </lineage>
</organism>
<accession>A0A0C3DGE8</accession>
<name>A0A0C3DGE8_9AGAM</name>
<sequence length="66" mass="7368">MATLGCVGWPKREWTTSKVFVSQHCAVMPGNNNASTEAAYCPNCRDTLETLVDHILLERQLANVIY</sequence>
<dbReference type="EMBL" id="KN822140">
    <property type="protein sequence ID" value="KIM55131.1"/>
    <property type="molecule type" value="Genomic_DNA"/>
</dbReference>